<accession>A0AAE1AEJ3</accession>
<dbReference type="Proteomes" id="UP001283361">
    <property type="component" value="Unassembled WGS sequence"/>
</dbReference>
<reference evidence="1" key="1">
    <citation type="journal article" date="2023" name="G3 (Bethesda)">
        <title>A reference genome for the long-term kleptoplast-retaining sea slug Elysia crispata morphotype clarki.</title>
        <authorList>
            <person name="Eastman K.E."/>
            <person name="Pendleton A.L."/>
            <person name="Shaikh M.A."/>
            <person name="Suttiyut T."/>
            <person name="Ogas R."/>
            <person name="Tomko P."/>
            <person name="Gavelis G."/>
            <person name="Widhalm J.R."/>
            <person name="Wisecaver J.H."/>
        </authorList>
    </citation>
    <scope>NUCLEOTIDE SEQUENCE</scope>
    <source>
        <strain evidence="1">ECLA1</strain>
    </source>
</reference>
<sequence length="108" mass="12480">MATVKLKGIGKFVTFLYVVIMDSYTSPMNTVLWHWRLFANEVLRHGLNTCCFVFFLPGLREPIQLYSGIEVSETMLDEITEGMLGETKILQSHDRRCEIETCREMIGE</sequence>
<dbReference type="AlphaFoldDB" id="A0AAE1AEJ3"/>
<name>A0AAE1AEJ3_9GAST</name>
<organism evidence="1 2">
    <name type="scientific">Elysia crispata</name>
    <name type="common">lettuce slug</name>
    <dbReference type="NCBI Taxonomy" id="231223"/>
    <lineage>
        <taxon>Eukaryota</taxon>
        <taxon>Metazoa</taxon>
        <taxon>Spiralia</taxon>
        <taxon>Lophotrochozoa</taxon>
        <taxon>Mollusca</taxon>
        <taxon>Gastropoda</taxon>
        <taxon>Heterobranchia</taxon>
        <taxon>Euthyneura</taxon>
        <taxon>Panpulmonata</taxon>
        <taxon>Sacoglossa</taxon>
        <taxon>Placobranchoidea</taxon>
        <taxon>Plakobranchidae</taxon>
        <taxon>Elysia</taxon>
    </lineage>
</organism>
<keyword evidence="2" id="KW-1185">Reference proteome</keyword>
<dbReference type="EMBL" id="JAWDGP010002151">
    <property type="protein sequence ID" value="KAK3785232.1"/>
    <property type="molecule type" value="Genomic_DNA"/>
</dbReference>
<proteinExistence type="predicted"/>
<gene>
    <name evidence="1" type="ORF">RRG08_050287</name>
</gene>
<evidence type="ECO:0000313" key="1">
    <source>
        <dbReference type="EMBL" id="KAK3785232.1"/>
    </source>
</evidence>
<evidence type="ECO:0000313" key="2">
    <source>
        <dbReference type="Proteomes" id="UP001283361"/>
    </source>
</evidence>
<comment type="caution">
    <text evidence="1">The sequence shown here is derived from an EMBL/GenBank/DDBJ whole genome shotgun (WGS) entry which is preliminary data.</text>
</comment>
<protein>
    <submittedName>
        <fullName evidence="1">Uncharacterized protein</fullName>
    </submittedName>
</protein>